<evidence type="ECO:0000256" key="1">
    <source>
        <dbReference type="SAM" id="MobiDB-lite"/>
    </source>
</evidence>
<reference evidence="2" key="1">
    <citation type="submission" date="2015-02" db="EMBL/GenBank/DDBJ databases">
        <title>Genome Assembly of Bacillaceae bacterium MTCC 8252.</title>
        <authorList>
            <person name="Verma A."/>
            <person name="Khatri I."/>
            <person name="Mual P."/>
            <person name="Subramanian S."/>
            <person name="Krishnamurthi S."/>
        </authorList>
    </citation>
    <scope>NUCLEOTIDE SEQUENCE [LARGE SCALE GENOMIC DNA]</scope>
    <source>
        <strain evidence="2">MTCC 8252</strain>
    </source>
</reference>
<dbReference type="EMBL" id="JWIR02000008">
    <property type="protein sequence ID" value="KKB42751.1"/>
    <property type="molecule type" value="Genomic_DNA"/>
</dbReference>
<proteinExistence type="predicted"/>
<comment type="caution">
    <text evidence="2">The sequence shown here is derived from an EMBL/GenBank/DDBJ whole genome shotgun (WGS) entry which is preliminary data.</text>
</comment>
<keyword evidence="3" id="KW-1185">Reference proteome</keyword>
<organism evidence="2 3">
    <name type="scientific">Bacillus thermotolerans</name>
    <name type="common">Quasibacillus thermotolerans</name>
    <dbReference type="NCBI Taxonomy" id="1221996"/>
    <lineage>
        <taxon>Bacteria</taxon>
        <taxon>Bacillati</taxon>
        <taxon>Bacillota</taxon>
        <taxon>Bacilli</taxon>
        <taxon>Bacillales</taxon>
        <taxon>Bacillaceae</taxon>
        <taxon>Bacillus</taxon>
    </lineage>
</organism>
<evidence type="ECO:0000313" key="3">
    <source>
        <dbReference type="Proteomes" id="UP000031563"/>
    </source>
</evidence>
<accession>A0A0F5I0U8</accession>
<dbReference type="RefSeq" id="WP_156994574.1">
    <property type="nucleotide sequence ID" value="NZ_JWIQ02000035.1"/>
</dbReference>
<evidence type="ECO:0000313" key="2">
    <source>
        <dbReference type="EMBL" id="KKB42751.1"/>
    </source>
</evidence>
<sequence length="52" mass="5686">MVNTDFESFRKHQKAHKPEYVGSTKKSPAVDDARANGPEDTDLAPGATGREK</sequence>
<feature type="region of interest" description="Disordered" evidence="1">
    <location>
        <begin position="1"/>
        <end position="52"/>
    </location>
</feature>
<name>A0A0F5I0U8_BACTR</name>
<accession>A0A0F5IB56</accession>
<dbReference type="Proteomes" id="UP000031563">
    <property type="component" value="Unassembled WGS sequence"/>
</dbReference>
<protein>
    <submittedName>
        <fullName evidence="2">Uncharacterized protein</fullName>
    </submittedName>
</protein>
<gene>
    <name evidence="2" type="ORF">QY95_03772</name>
</gene>
<dbReference type="AlphaFoldDB" id="A0A0F5I0U8"/>
<dbReference type="STRING" id="1221996.QY95_03772"/>